<dbReference type="InterPro" id="IPR007383">
    <property type="entry name" value="DUF445"/>
</dbReference>
<evidence type="ECO:0000313" key="8">
    <source>
        <dbReference type="Proteomes" id="UP000219036"/>
    </source>
</evidence>
<reference evidence="8" key="1">
    <citation type="submission" date="2017-09" db="EMBL/GenBank/DDBJ databases">
        <authorList>
            <person name="Varghese N."/>
            <person name="Submissions S."/>
        </authorList>
    </citation>
    <scope>NUCLEOTIDE SEQUENCE [LARGE SCALE GENOMIC DNA]</scope>
    <source>
        <strain evidence="8">DSM 15103</strain>
    </source>
</reference>
<gene>
    <name evidence="7" type="ORF">SAMN06265182_0153</name>
</gene>
<dbReference type="AlphaFoldDB" id="A0A285MZE7"/>
<evidence type="ECO:0000256" key="4">
    <source>
        <dbReference type="ARBA" id="ARBA00022989"/>
    </source>
</evidence>
<keyword evidence="4 6" id="KW-1133">Transmembrane helix</keyword>
<dbReference type="PANTHER" id="PTHR35791">
    <property type="entry name" value="UPF0754 MEMBRANE PROTEIN YHEB"/>
    <property type="match status" value="1"/>
</dbReference>
<name>A0A285MZE7_9AQUI</name>
<dbReference type="RefSeq" id="WP_096999357.1">
    <property type="nucleotide sequence ID" value="NZ_OBEI01000001.1"/>
</dbReference>
<keyword evidence="3 6" id="KW-0812">Transmembrane</keyword>
<dbReference type="Proteomes" id="UP000219036">
    <property type="component" value="Unassembled WGS sequence"/>
</dbReference>
<feature type="transmembrane region" description="Helical" evidence="6">
    <location>
        <begin position="6"/>
        <end position="26"/>
    </location>
</feature>
<protein>
    <recommendedName>
        <fullName evidence="9">DUF445 domain-containing protein</fullName>
    </recommendedName>
</protein>
<dbReference type="GO" id="GO:0012505">
    <property type="term" value="C:endomembrane system"/>
    <property type="evidence" value="ECO:0007669"/>
    <property type="project" value="UniProtKB-SubCell"/>
</dbReference>
<comment type="subcellular location">
    <subcellularLocation>
        <location evidence="1">Endomembrane system</location>
    </subcellularLocation>
</comment>
<evidence type="ECO:0000256" key="2">
    <source>
        <dbReference type="ARBA" id="ARBA00008053"/>
    </source>
</evidence>
<keyword evidence="5 6" id="KW-0472">Membrane</keyword>
<feature type="transmembrane region" description="Helical" evidence="6">
    <location>
        <begin position="206"/>
        <end position="227"/>
    </location>
</feature>
<dbReference type="Pfam" id="PF04286">
    <property type="entry name" value="DUF445"/>
    <property type="match status" value="2"/>
</dbReference>
<evidence type="ECO:0000256" key="3">
    <source>
        <dbReference type="ARBA" id="ARBA00022692"/>
    </source>
</evidence>
<evidence type="ECO:0000256" key="5">
    <source>
        <dbReference type="ARBA" id="ARBA00023136"/>
    </source>
</evidence>
<evidence type="ECO:0008006" key="9">
    <source>
        <dbReference type="Google" id="ProtNLM"/>
    </source>
</evidence>
<keyword evidence="8" id="KW-1185">Reference proteome</keyword>
<organism evidence="7 8">
    <name type="scientific">Persephonella hydrogeniphila</name>
    <dbReference type="NCBI Taxonomy" id="198703"/>
    <lineage>
        <taxon>Bacteria</taxon>
        <taxon>Pseudomonadati</taxon>
        <taxon>Aquificota</taxon>
        <taxon>Aquificia</taxon>
        <taxon>Aquificales</taxon>
        <taxon>Hydrogenothermaceae</taxon>
        <taxon>Persephonella</taxon>
    </lineage>
</organism>
<sequence>MENLLHYILPPVLGAFIGYITNYLAIKMLFRPFKEKRVFGIKIPFTPGLIPKRREEIAVAIAKTIEQHLLTKEKLHRLFEESGYKDRLKARIEIILDQMIDEIFSDIQTALREGVSLGKLNIKTTVIAVAFEKFIEKAGDKIKEKLKNKMLEKASDSIEKNIEEELPIILSQLNIRKMVVDTFMDMDIETLEKIVLGFSEKQLKHITYTGAVLGFLIGAFQTVYLLLT</sequence>
<proteinExistence type="inferred from homology"/>
<evidence type="ECO:0000256" key="1">
    <source>
        <dbReference type="ARBA" id="ARBA00004308"/>
    </source>
</evidence>
<dbReference type="PANTHER" id="PTHR35791:SF1">
    <property type="entry name" value="UPF0754 MEMBRANE PROTEIN YHEB"/>
    <property type="match status" value="1"/>
</dbReference>
<evidence type="ECO:0000313" key="7">
    <source>
        <dbReference type="EMBL" id="SNZ02569.1"/>
    </source>
</evidence>
<accession>A0A285MZE7</accession>
<dbReference type="OrthoDB" id="9787430at2"/>
<evidence type="ECO:0000256" key="6">
    <source>
        <dbReference type="SAM" id="Phobius"/>
    </source>
</evidence>
<comment type="similarity">
    <text evidence="2">Belongs to the UPF0754 family.</text>
</comment>
<dbReference type="EMBL" id="OBEI01000001">
    <property type="protein sequence ID" value="SNZ02569.1"/>
    <property type="molecule type" value="Genomic_DNA"/>
</dbReference>